<keyword evidence="3" id="KW-1185">Reference proteome</keyword>
<proteinExistence type="predicted"/>
<feature type="compositionally biased region" description="Basic and acidic residues" evidence="1">
    <location>
        <begin position="56"/>
        <end position="72"/>
    </location>
</feature>
<evidence type="ECO:0000256" key="1">
    <source>
        <dbReference type="SAM" id="MobiDB-lite"/>
    </source>
</evidence>
<sequence length="107" mass="11851">MVALIQSEVLPITPNVGDTRILDLRLVHHTRDILPLHKRAPGSPGQRRLVCDDEERSALEKGAEGGSSRRDMTSLQISCDGTFKSCPPLFRQNYGIHVKRGNYGSVL</sequence>
<feature type="region of interest" description="Disordered" evidence="1">
    <location>
        <begin position="37"/>
        <end position="72"/>
    </location>
</feature>
<gene>
    <name evidence="2" type="ORF">FOZ63_006253</name>
</gene>
<dbReference type="EMBL" id="JABANO010020769">
    <property type="protein sequence ID" value="KAF4727938.1"/>
    <property type="molecule type" value="Genomic_DNA"/>
</dbReference>
<dbReference type="Proteomes" id="UP000553632">
    <property type="component" value="Unassembled WGS sequence"/>
</dbReference>
<reference evidence="2 3" key="1">
    <citation type="submission" date="2020-04" db="EMBL/GenBank/DDBJ databases">
        <title>Perkinsus olseni comparative genomics.</title>
        <authorList>
            <person name="Bogema D.R."/>
        </authorList>
    </citation>
    <scope>NUCLEOTIDE SEQUENCE [LARGE SCALE GENOMIC DNA]</scope>
    <source>
        <strain evidence="2 3">ATCC PRA-207</strain>
    </source>
</reference>
<protein>
    <submittedName>
        <fullName evidence="2">Uncharacterized protein</fullName>
    </submittedName>
</protein>
<name>A0A7J6S4T6_PEROL</name>
<comment type="caution">
    <text evidence="2">The sequence shown here is derived from an EMBL/GenBank/DDBJ whole genome shotgun (WGS) entry which is preliminary data.</text>
</comment>
<dbReference type="AlphaFoldDB" id="A0A7J6S4T6"/>
<accession>A0A7J6S4T6</accession>
<evidence type="ECO:0000313" key="3">
    <source>
        <dbReference type="Proteomes" id="UP000553632"/>
    </source>
</evidence>
<evidence type="ECO:0000313" key="2">
    <source>
        <dbReference type="EMBL" id="KAF4727938.1"/>
    </source>
</evidence>
<organism evidence="2 3">
    <name type="scientific">Perkinsus olseni</name>
    <name type="common">Perkinsus atlanticus</name>
    <dbReference type="NCBI Taxonomy" id="32597"/>
    <lineage>
        <taxon>Eukaryota</taxon>
        <taxon>Sar</taxon>
        <taxon>Alveolata</taxon>
        <taxon>Perkinsozoa</taxon>
        <taxon>Perkinsea</taxon>
        <taxon>Perkinsida</taxon>
        <taxon>Perkinsidae</taxon>
        <taxon>Perkinsus</taxon>
    </lineage>
</organism>